<organism evidence="1 2">
    <name type="scientific">Lachnoanaerobaculum gingivalis</name>
    <dbReference type="NCBI Taxonomy" id="2490855"/>
    <lineage>
        <taxon>Bacteria</taxon>
        <taxon>Bacillati</taxon>
        <taxon>Bacillota</taxon>
        <taxon>Clostridia</taxon>
        <taxon>Lachnospirales</taxon>
        <taxon>Lachnospiraceae</taxon>
        <taxon>Lachnoanaerobaculum</taxon>
    </lineage>
</organism>
<evidence type="ECO:0000313" key="1">
    <source>
        <dbReference type="EMBL" id="RRJ26567.1"/>
    </source>
</evidence>
<accession>A0A3P3QZB0</accession>
<dbReference type="RefSeq" id="WP_128672948.1">
    <property type="nucleotide sequence ID" value="NZ_CAUQHB010000001.1"/>
</dbReference>
<reference evidence="1 2" key="1">
    <citation type="submission" date="2018-11" db="EMBL/GenBank/DDBJ databases">
        <title>Genome sequencing of Lachnoanaerobaculum sp. KCOM 2030 (= ChDC B114).</title>
        <authorList>
            <person name="Kook J.-K."/>
            <person name="Park S.-N."/>
            <person name="Lim Y.K."/>
        </authorList>
    </citation>
    <scope>NUCLEOTIDE SEQUENCE [LARGE SCALE GENOMIC DNA]</scope>
    <source>
        <strain evidence="1 2">KCOM 2030</strain>
    </source>
</reference>
<keyword evidence="2" id="KW-1185">Reference proteome</keyword>
<comment type="caution">
    <text evidence="1">The sequence shown here is derived from an EMBL/GenBank/DDBJ whole genome shotgun (WGS) entry which is preliminary data.</text>
</comment>
<gene>
    <name evidence="1" type="ORF">EHV10_00615</name>
</gene>
<proteinExistence type="predicted"/>
<dbReference type="Pfam" id="PF11369">
    <property type="entry name" value="DUF3160"/>
    <property type="match status" value="1"/>
</dbReference>
<dbReference type="PROSITE" id="PS51257">
    <property type="entry name" value="PROKAR_LIPOPROTEIN"/>
    <property type="match status" value="1"/>
</dbReference>
<dbReference type="EMBL" id="RRCO01000001">
    <property type="protein sequence ID" value="RRJ26567.1"/>
    <property type="molecule type" value="Genomic_DNA"/>
</dbReference>
<evidence type="ECO:0000313" key="2">
    <source>
        <dbReference type="Proteomes" id="UP000272490"/>
    </source>
</evidence>
<dbReference type="Proteomes" id="UP000272490">
    <property type="component" value="Unassembled WGS sequence"/>
</dbReference>
<sequence length="727" mass="82941">MKKRFLSIMIIFILILTSCRYSIDIKVHNNDKDEKTQSVDSDKKNNTITAKNLGYELPKPKEFYSANGEYTPLEIEANVPDIKIQSSLSNIENLNQFGNLNDVQKEMIEKNGFVVNPTDSQQLFYIYEANTYNRIPSFITTDSVLQLYHIFYDYTLRQTEVEKLYIELKELNKNMVNILNQKYQDTKNQKDKELVGKTLAYFALCEKLLGEDSSLPDEIKTLVEEDYANVKAESKTLSSITGTDVDYSLFKVRGHYTRSDELKAYFGAMSMYGVVPFILSDSVGKRNEDGAYMSIIATEALEELPKEKGMDLWEDIYTITEFFVGSTNDINPMEFGAIVKAAYGEMPETKDIAGGMDKLYAELDKVGQAKIKNSSIGLCFRFMGQRYIPDSEILSRLSNEKRPFPSGLDVMAVFGSQRAEELLDSLYNPSKEWDGYKKEYNEVKSEFDERSIKDKTGNIYTTWLYSLESLNQRFPEGYPNFMRNKAWESKSLATALGSWAELRHDTILYGAQSSVECGGEEEEPPKVTGYVEPNPEFYNRLIWLTKQTMEGLSQRNGISDSMKEKCENIIELLEFLKKCSIKELKGESLTYEENDTLMTYGGTLEYLSSSIAEAQDWYQIESDTDKNMAQIADIHSANTSGGMGYLEVGVGNAAEIYVAVPIEGKLYLTRGAVFDYFEFIGNERLTDEAWQNMVKRPPKRPLFVEDYMQEEEGEEIITPEVPYSSGC</sequence>
<dbReference type="InterPro" id="IPR022601">
    <property type="entry name" value="DUF3160"/>
</dbReference>
<name>A0A3P3QZB0_9FIRM</name>
<dbReference type="SMART" id="SM01325">
    <property type="entry name" value="DUF3160"/>
    <property type="match status" value="1"/>
</dbReference>
<protein>
    <submittedName>
        <fullName evidence="1">DUF3160 domain-containing protein</fullName>
    </submittedName>
</protein>
<dbReference type="OrthoDB" id="353549at2"/>
<dbReference type="AlphaFoldDB" id="A0A3P3QZB0"/>